<accession>A0ABR2R4J8</accession>
<dbReference type="PROSITE" id="PS51011">
    <property type="entry name" value="ARID"/>
    <property type="match status" value="1"/>
</dbReference>
<dbReference type="Proteomes" id="UP001396334">
    <property type="component" value="Unassembled WGS sequence"/>
</dbReference>
<feature type="compositionally biased region" description="Basic and acidic residues" evidence="7">
    <location>
        <begin position="355"/>
        <end position="380"/>
    </location>
</feature>
<dbReference type="InterPro" id="IPR036431">
    <property type="entry name" value="ARID_dom_sf"/>
</dbReference>
<dbReference type="CDD" id="cd06464">
    <property type="entry name" value="ACD_sHsps-like"/>
    <property type="match status" value="1"/>
</dbReference>
<evidence type="ECO:0000256" key="4">
    <source>
        <dbReference type="ARBA" id="ARBA00023242"/>
    </source>
</evidence>
<evidence type="ECO:0000256" key="7">
    <source>
        <dbReference type="SAM" id="MobiDB-lite"/>
    </source>
</evidence>
<dbReference type="PANTHER" id="PTHR15348">
    <property type="entry name" value="AT-RICH INTERACTIVE DOMAIN-CONTAINING PROTEIN ARID DOMAIN- CONTAINING PROTEIN DEAD RINGER PROTEIN B-CELL REGULATOR OF IGH TRANSCRIPTION BRIGHT"/>
    <property type="match status" value="1"/>
</dbReference>
<dbReference type="SUPFAM" id="SSF49764">
    <property type="entry name" value="HSP20-like chaperones"/>
    <property type="match status" value="1"/>
</dbReference>
<dbReference type="SMART" id="SM00501">
    <property type="entry name" value="BRIGHT"/>
    <property type="match status" value="1"/>
</dbReference>
<evidence type="ECO:0000256" key="3">
    <source>
        <dbReference type="ARBA" id="ARBA00023163"/>
    </source>
</evidence>
<feature type="compositionally biased region" description="Polar residues" evidence="7">
    <location>
        <begin position="539"/>
        <end position="548"/>
    </location>
</feature>
<evidence type="ECO:0000313" key="11">
    <source>
        <dbReference type="Proteomes" id="UP001396334"/>
    </source>
</evidence>
<evidence type="ECO:0000256" key="6">
    <source>
        <dbReference type="RuleBase" id="RU003616"/>
    </source>
</evidence>
<dbReference type="Gene3D" id="2.60.40.790">
    <property type="match status" value="1"/>
</dbReference>
<feature type="region of interest" description="Disordered" evidence="7">
    <location>
        <begin position="343"/>
        <end position="426"/>
    </location>
</feature>
<protein>
    <submittedName>
        <fullName evidence="10">Uncharacterized protein</fullName>
    </submittedName>
</protein>
<dbReference type="InterPro" id="IPR008978">
    <property type="entry name" value="HSP20-like_chaperone"/>
</dbReference>
<gene>
    <name evidence="10" type="ORF">V6N11_074774</name>
</gene>
<dbReference type="PANTHER" id="PTHR15348:SF19">
    <property type="entry name" value="ARID DOMAIN-CONTAINING PROTEIN"/>
    <property type="match status" value="1"/>
</dbReference>
<evidence type="ECO:0000259" key="9">
    <source>
        <dbReference type="PROSITE" id="PS51011"/>
    </source>
</evidence>
<feature type="region of interest" description="Disordered" evidence="7">
    <location>
        <begin position="302"/>
        <end position="330"/>
    </location>
</feature>
<evidence type="ECO:0000256" key="2">
    <source>
        <dbReference type="ARBA" id="ARBA00023125"/>
    </source>
</evidence>
<dbReference type="InterPro" id="IPR045147">
    <property type="entry name" value="ARI3A/B/C"/>
</dbReference>
<comment type="similarity">
    <text evidence="5 6">Belongs to the small heat shock protein (HSP20) family.</text>
</comment>
<dbReference type="InterPro" id="IPR002068">
    <property type="entry name" value="A-crystallin/Hsp20_dom"/>
</dbReference>
<dbReference type="SUPFAM" id="SSF46774">
    <property type="entry name" value="ARID-like"/>
    <property type="match status" value="1"/>
</dbReference>
<keyword evidence="3" id="KW-0804">Transcription</keyword>
<reference evidence="10 11" key="1">
    <citation type="journal article" date="2024" name="G3 (Bethesda)">
        <title>Genome assembly of Hibiscus sabdariffa L. provides insights into metabolisms of medicinal natural products.</title>
        <authorList>
            <person name="Kim T."/>
        </authorList>
    </citation>
    <scope>NUCLEOTIDE SEQUENCE [LARGE SCALE GENOMIC DNA]</scope>
    <source>
        <strain evidence="10">TK-2024</strain>
        <tissue evidence="10">Old leaves</tissue>
    </source>
</reference>
<proteinExistence type="inferred from homology"/>
<organism evidence="10 11">
    <name type="scientific">Hibiscus sabdariffa</name>
    <name type="common">roselle</name>
    <dbReference type="NCBI Taxonomy" id="183260"/>
    <lineage>
        <taxon>Eukaryota</taxon>
        <taxon>Viridiplantae</taxon>
        <taxon>Streptophyta</taxon>
        <taxon>Embryophyta</taxon>
        <taxon>Tracheophyta</taxon>
        <taxon>Spermatophyta</taxon>
        <taxon>Magnoliopsida</taxon>
        <taxon>eudicotyledons</taxon>
        <taxon>Gunneridae</taxon>
        <taxon>Pentapetalae</taxon>
        <taxon>rosids</taxon>
        <taxon>malvids</taxon>
        <taxon>Malvales</taxon>
        <taxon>Malvaceae</taxon>
        <taxon>Malvoideae</taxon>
        <taxon>Hibiscus</taxon>
    </lineage>
</organism>
<feature type="region of interest" description="Disordered" evidence="7">
    <location>
        <begin position="535"/>
        <end position="608"/>
    </location>
</feature>
<comment type="caution">
    <text evidence="10">The sequence shown here is derived from an EMBL/GenBank/DDBJ whole genome shotgun (WGS) entry which is preliminary data.</text>
</comment>
<evidence type="ECO:0000256" key="5">
    <source>
        <dbReference type="PROSITE-ProRule" id="PRU00285"/>
    </source>
</evidence>
<keyword evidence="2" id="KW-0238">DNA-binding</keyword>
<dbReference type="EMBL" id="JBBPBN010000026">
    <property type="protein sequence ID" value="KAK9007859.1"/>
    <property type="molecule type" value="Genomic_DNA"/>
</dbReference>
<dbReference type="Pfam" id="PF00011">
    <property type="entry name" value="HSP20"/>
    <property type="match status" value="1"/>
</dbReference>
<feature type="compositionally biased region" description="Basic and acidic residues" evidence="7">
    <location>
        <begin position="569"/>
        <end position="589"/>
    </location>
</feature>
<keyword evidence="4" id="KW-0539">Nucleus</keyword>
<dbReference type="Pfam" id="PF01388">
    <property type="entry name" value="ARID"/>
    <property type="match status" value="1"/>
</dbReference>
<sequence>MVELDVGSANLGTGDVIAGGLGSSHFPTLQHPQNVGKKVQDPCAILVQPPREVLVNGAKQWSNALIANFLGKSPPLYVFQRTANKLWGRKGSVVIRFLAPEEKYSRKGVVQTNVGTKDRDALNSSSGTLDIGDGGGSVIYEDNVVQTNVVQPGSGVVSIESTVCIPCVKVEPVDIIVPVEVPIVNEGLLGSNKFEALVNTAVEHEGAWPSEPPNSAGRGSTRSLLLKRFLFLTKTLKEASTGELEKMTGSGSEAQMDDSKPAMEEIEAVAVAGADCLAPMDTETEAVEVKDHVQVVEDGELMAQPVGDNPDSVERQAVSDQTHGGEDNDKAHNVVVAAADVQNEELLKSGDNGDGEFKDAEDKSVVESVTKMDEIEHDNDLFGSPSAEIKVKPQDDANGVDNQEQTTRREPSDKNPNLCFDNDGSDTEEEQAAFVKEVEAFYKENDLEFKHPKFYKEDLNLLKLWRAVIKLGGYEQVTSCKLWRQVGESFNPPKTCTTMSWTFRIFYEKALLEYEKHKMHGAVLPHSVPSLVEPITVVSPPSDSTQAPGSGRAKRDAAARAAQSWHSKCVHDNSEDKSLSLTPKSDKPKKSASGSLKRKKPSATELVVRSAPAKSKKLQLDTMVVDIGAPADWVKVNVQKTANSYEVYALVPGLLREEVHVQSDPAGRLVISGEPKELDNPWGVTPFKKVVSLPSRIDPNKTSAVVTLHGQLFVRAPF</sequence>
<feature type="domain" description="ARID" evidence="9">
    <location>
        <begin position="428"/>
        <end position="519"/>
    </location>
</feature>
<name>A0ABR2R4J8_9ROSI</name>
<dbReference type="SMART" id="SM01014">
    <property type="entry name" value="ARID"/>
    <property type="match status" value="1"/>
</dbReference>
<feature type="domain" description="SHSP" evidence="8">
    <location>
        <begin position="622"/>
        <end position="718"/>
    </location>
</feature>
<evidence type="ECO:0000256" key="1">
    <source>
        <dbReference type="ARBA" id="ARBA00023015"/>
    </source>
</evidence>
<dbReference type="Gene3D" id="1.10.150.60">
    <property type="entry name" value="ARID DNA-binding domain"/>
    <property type="match status" value="1"/>
</dbReference>
<keyword evidence="1" id="KW-0805">Transcription regulation</keyword>
<dbReference type="PROSITE" id="PS01031">
    <property type="entry name" value="SHSP"/>
    <property type="match status" value="1"/>
</dbReference>
<evidence type="ECO:0000313" key="10">
    <source>
        <dbReference type="EMBL" id="KAK9007859.1"/>
    </source>
</evidence>
<dbReference type="CDD" id="cd16100">
    <property type="entry name" value="ARID"/>
    <property type="match status" value="1"/>
</dbReference>
<dbReference type="InterPro" id="IPR001606">
    <property type="entry name" value="ARID_dom"/>
</dbReference>
<keyword evidence="11" id="KW-1185">Reference proteome</keyword>
<evidence type="ECO:0000259" key="8">
    <source>
        <dbReference type="PROSITE" id="PS01031"/>
    </source>
</evidence>